<organism evidence="1 2">
    <name type="scientific">Nocardioides nanhaiensis</name>
    <dbReference type="NCBI Taxonomy" id="1476871"/>
    <lineage>
        <taxon>Bacteria</taxon>
        <taxon>Bacillati</taxon>
        <taxon>Actinomycetota</taxon>
        <taxon>Actinomycetes</taxon>
        <taxon>Propionibacteriales</taxon>
        <taxon>Nocardioidaceae</taxon>
        <taxon>Nocardioides</taxon>
    </lineage>
</organism>
<name>A0ABP8WHE6_9ACTN</name>
<comment type="caution">
    <text evidence="1">The sequence shown here is derived from an EMBL/GenBank/DDBJ whole genome shotgun (WGS) entry which is preliminary data.</text>
</comment>
<evidence type="ECO:0000313" key="2">
    <source>
        <dbReference type="Proteomes" id="UP001500621"/>
    </source>
</evidence>
<dbReference type="Proteomes" id="UP001500621">
    <property type="component" value="Unassembled WGS sequence"/>
</dbReference>
<evidence type="ECO:0000313" key="1">
    <source>
        <dbReference type="EMBL" id="GAA4689165.1"/>
    </source>
</evidence>
<gene>
    <name evidence="1" type="ORF">GCM10023226_28750</name>
</gene>
<dbReference type="RefSeq" id="WP_345267048.1">
    <property type="nucleotide sequence ID" value="NZ_BAABIM010000003.1"/>
</dbReference>
<protein>
    <submittedName>
        <fullName evidence="1">Uncharacterized protein</fullName>
    </submittedName>
</protein>
<reference evidence="2" key="1">
    <citation type="journal article" date="2019" name="Int. J. Syst. Evol. Microbiol.">
        <title>The Global Catalogue of Microorganisms (GCM) 10K type strain sequencing project: providing services to taxonomists for standard genome sequencing and annotation.</title>
        <authorList>
            <consortium name="The Broad Institute Genomics Platform"/>
            <consortium name="The Broad Institute Genome Sequencing Center for Infectious Disease"/>
            <person name="Wu L."/>
            <person name="Ma J."/>
        </authorList>
    </citation>
    <scope>NUCLEOTIDE SEQUENCE [LARGE SCALE GENOMIC DNA]</scope>
    <source>
        <strain evidence="2">JCM 18127</strain>
    </source>
</reference>
<proteinExistence type="predicted"/>
<accession>A0ABP8WHE6</accession>
<sequence length="166" mass="17096">MARRGKHRRGVAPTRRPGVPGLRAVSLLVLVLALVTVPAAALARFTTAKTASQVVGTAEMVAPSQVTGTASCANNLGSRSLTVTVNGFAVTPLAGESYLYELLRADTVVARQQTTSRSATLNGSASAFLNNVTWTVRITAVRGSWSSDPWTKSVTCTLGGGGGGPL</sequence>
<keyword evidence="2" id="KW-1185">Reference proteome</keyword>
<dbReference type="EMBL" id="BAABIM010000003">
    <property type="protein sequence ID" value="GAA4689165.1"/>
    <property type="molecule type" value="Genomic_DNA"/>
</dbReference>